<dbReference type="STRING" id="2010991.A0A3M2RHR9"/>
<dbReference type="Proteomes" id="UP000277212">
    <property type="component" value="Unassembled WGS sequence"/>
</dbReference>
<name>A0A3M2RHR9_9HYPO</name>
<keyword evidence="1" id="KW-0812">Transmembrane</keyword>
<dbReference type="AlphaFoldDB" id="A0A3M2RHR9"/>
<feature type="domain" description="Acyltransferase 3" evidence="2">
    <location>
        <begin position="71"/>
        <end position="423"/>
    </location>
</feature>
<evidence type="ECO:0000259" key="2">
    <source>
        <dbReference type="Pfam" id="PF01757"/>
    </source>
</evidence>
<dbReference type="InterPro" id="IPR002656">
    <property type="entry name" value="Acyl_transf_3_dom"/>
</dbReference>
<dbReference type="EMBL" id="NKUJ01000460">
    <property type="protein sequence ID" value="RMJ04870.1"/>
    <property type="molecule type" value="Genomic_DNA"/>
</dbReference>
<evidence type="ECO:0000313" key="3">
    <source>
        <dbReference type="EMBL" id="RMJ04870.1"/>
    </source>
</evidence>
<dbReference type="Pfam" id="PF01757">
    <property type="entry name" value="Acyl_transf_3"/>
    <property type="match status" value="1"/>
</dbReference>
<reference evidence="3 4" key="1">
    <citation type="submission" date="2017-06" db="EMBL/GenBank/DDBJ databases">
        <title>Comparative genomic analysis of Ambrosia Fusariam Clade fungi.</title>
        <authorList>
            <person name="Stajich J.E."/>
            <person name="Carrillo J."/>
            <person name="Kijimoto T."/>
            <person name="Eskalen A."/>
            <person name="O'Donnell K."/>
            <person name="Kasson M."/>
        </authorList>
    </citation>
    <scope>NUCLEOTIDE SEQUENCE [LARGE SCALE GENOMIC DNA]</scope>
    <source>
        <strain evidence="3">UCR3666</strain>
    </source>
</reference>
<organism evidence="3 4">
    <name type="scientific">Fusarium kuroshium</name>
    <dbReference type="NCBI Taxonomy" id="2010991"/>
    <lineage>
        <taxon>Eukaryota</taxon>
        <taxon>Fungi</taxon>
        <taxon>Dikarya</taxon>
        <taxon>Ascomycota</taxon>
        <taxon>Pezizomycotina</taxon>
        <taxon>Sordariomycetes</taxon>
        <taxon>Hypocreomycetidae</taxon>
        <taxon>Hypocreales</taxon>
        <taxon>Nectriaceae</taxon>
        <taxon>Fusarium</taxon>
        <taxon>Fusarium solani species complex</taxon>
    </lineage>
</organism>
<feature type="transmembrane region" description="Helical" evidence="1">
    <location>
        <begin position="316"/>
        <end position="334"/>
    </location>
</feature>
<proteinExistence type="predicted"/>
<sequence length="504" mass="58329">MSPPSSGLLDSVEDWDEIKADLNPDWALNKEWKSYWKPAPAGGKIQQAIKRVRSFIRARSLPSPEKLRPTAYLDGLRGFAALLVYFHHHELWAHEISKQTPIFENGFGYEGNYYFVSLPGVRHFFSGGHYAVSTFFVISGYVLSLKPLTLIQAGEHAQLSENLGSALFRRWIRLFLPLIMTLLIYITTWHLFGIWVRDIDQQKTWFAEVREFYKEFKNFSFIYKAGGEPWLSHDRHLWSIPVEFRGSIAIYTAMQAFSRCTRNARLWCEVGLIVYFMYITDGSHYAMFTAGMLLCDLDLLAKKGELPRFLARLESVKEFIFYHVLIFSLFLGGVPSENREIDQLAKNRGWYYLSALNPQAVYDYKWFYLFWAAVFLVASIPRILWLKGFFETRFCQYLGRISFALYLVHGPVLWTLGDRLYLATGWQNGDLLKGIPHWADKLLLPRTGPLGLEISFLMPHLILMPLTFGLAELTHRFIDTPSVKFASWLYKKAVGESPSKQARS</sequence>
<gene>
    <name evidence="3" type="ORF">CDV36_014459</name>
</gene>
<keyword evidence="4" id="KW-1185">Reference proteome</keyword>
<evidence type="ECO:0000256" key="1">
    <source>
        <dbReference type="SAM" id="Phobius"/>
    </source>
</evidence>
<dbReference type="GO" id="GO:0016747">
    <property type="term" value="F:acyltransferase activity, transferring groups other than amino-acyl groups"/>
    <property type="evidence" value="ECO:0007669"/>
    <property type="project" value="InterPro"/>
</dbReference>
<accession>A0A3M2RHR9</accession>
<feature type="transmembrane region" description="Helical" evidence="1">
    <location>
        <begin position="397"/>
        <end position="416"/>
    </location>
</feature>
<keyword evidence="1" id="KW-0472">Membrane</keyword>
<feature type="transmembrane region" description="Helical" evidence="1">
    <location>
        <begin position="174"/>
        <end position="196"/>
    </location>
</feature>
<protein>
    <recommendedName>
        <fullName evidence="2">Acyltransferase 3 domain-containing protein</fullName>
    </recommendedName>
</protein>
<keyword evidence="1" id="KW-1133">Transmembrane helix</keyword>
<dbReference type="OrthoDB" id="5819582at2759"/>
<feature type="transmembrane region" description="Helical" evidence="1">
    <location>
        <begin position="366"/>
        <end position="385"/>
    </location>
</feature>
<dbReference type="PANTHER" id="PTHR23028:SF125">
    <property type="entry name" value="ACYLTRANSFERASE"/>
    <property type="match status" value="1"/>
</dbReference>
<dbReference type="PANTHER" id="PTHR23028">
    <property type="entry name" value="ACETYLTRANSFERASE"/>
    <property type="match status" value="1"/>
</dbReference>
<dbReference type="InterPro" id="IPR050879">
    <property type="entry name" value="Acyltransferase_3"/>
</dbReference>
<feature type="transmembrane region" description="Helical" evidence="1">
    <location>
        <begin position="272"/>
        <end position="295"/>
    </location>
</feature>
<evidence type="ECO:0000313" key="4">
    <source>
        <dbReference type="Proteomes" id="UP000277212"/>
    </source>
</evidence>
<comment type="caution">
    <text evidence="3">The sequence shown here is derived from an EMBL/GenBank/DDBJ whole genome shotgun (WGS) entry which is preliminary data.</text>
</comment>